<keyword evidence="2" id="KW-1133">Transmembrane helix</keyword>
<evidence type="ECO:0000313" key="4">
    <source>
        <dbReference type="Proteomes" id="UP000276443"/>
    </source>
</evidence>
<organism evidence="3 4">
    <name type="scientific">Aquisalibacillus elongatus</name>
    <dbReference type="NCBI Taxonomy" id="485577"/>
    <lineage>
        <taxon>Bacteria</taxon>
        <taxon>Bacillati</taxon>
        <taxon>Bacillota</taxon>
        <taxon>Bacilli</taxon>
        <taxon>Bacillales</taxon>
        <taxon>Bacillaceae</taxon>
        <taxon>Aquisalibacillus</taxon>
    </lineage>
</organism>
<keyword evidence="4" id="KW-1185">Reference proteome</keyword>
<keyword evidence="2" id="KW-0812">Transmembrane</keyword>
<reference evidence="3 4" key="1">
    <citation type="submission" date="2018-11" db="EMBL/GenBank/DDBJ databases">
        <title>Genomic Encyclopedia of Type Strains, Phase IV (KMG-IV): sequencing the most valuable type-strain genomes for metagenomic binning, comparative biology and taxonomic classification.</title>
        <authorList>
            <person name="Goeker M."/>
        </authorList>
    </citation>
    <scope>NUCLEOTIDE SEQUENCE [LARGE SCALE GENOMIC DNA]</scope>
    <source>
        <strain evidence="3 4">DSM 18090</strain>
    </source>
</reference>
<evidence type="ECO:0000256" key="1">
    <source>
        <dbReference type="SAM" id="MobiDB-lite"/>
    </source>
</evidence>
<keyword evidence="2" id="KW-0472">Membrane</keyword>
<protein>
    <recommendedName>
        <fullName evidence="5">Sporulation and spore germination protein</fullName>
    </recommendedName>
</protein>
<gene>
    <name evidence="3" type="ORF">EDC24_0623</name>
</gene>
<proteinExistence type="predicted"/>
<feature type="region of interest" description="Disordered" evidence="1">
    <location>
        <begin position="78"/>
        <end position="114"/>
    </location>
</feature>
<name>A0A3N5BFU6_9BACI</name>
<dbReference type="RefSeq" id="WP_124219634.1">
    <property type="nucleotide sequence ID" value="NZ_RKRF01000007.1"/>
</dbReference>
<feature type="transmembrane region" description="Helical" evidence="2">
    <location>
        <begin position="49"/>
        <end position="71"/>
    </location>
</feature>
<dbReference type="AlphaFoldDB" id="A0A3N5BFU6"/>
<evidence type="ECO:0000256" key="2">
    <source>
        <dbReference type="SAM" id="Phobius"/>
    </source>
</evidence>
<comment type="caution">
    <text evidence="3">The sequence shown here is derived from an EMBL/GenBank/DDBJ whole genome shotgun (WGS) entry which is preliminary data.</text>
</comment>
<dbReference type="EMBL" id="RKRF01000007">
    <property type="protein sequence ID" value="RPF55739.1"/>
    <property type="molecule type" value="Genomic_DNA"/>
</dbReference>
<feature type="compositionally biased region" description="Acidic residues" evidence="1">
    <location>
        <begin position="84"/>
        <end position="102"/>
    </location>
</feature>
<sequence length="387" mass="43610">MSKKDQDIENLLSEMPDINDERSFDEYYQRISTQLNDEKQTHNQTNKRWMLPAFVTAAAACLLIIIGLQFMNSNETTDMNMAQDDSESSAEEGSMEENESADESGQISTQDEEAEEMDILLSQSMTVTEQELEGSNQQEQMTYVVPNNDLTGYIPLSIPSRTEQPEEMFNLINEHLNEDRLGVDTSIFNHLVYLGLNDEGLPIIEVDQSSIQGSAMETAVINALNFFEPLGYNRVIVQNSEGTDVEFPQMGTTNEIQLQQSKKTYKLYTNANQLLWLESNMTSNSSIAAAIDNLKVSDEESGVMAPLPEELNFTLSEDQNELTMTFESIPNVNTEQELLYLVESILLTAKSYGFTEVKFEQLGRDQIGKYNLDSPVKVPVYVNPISD</sequence>
<accession>A0A3N5BFU6</accession>
<dbReference type="OrthoDB" id="2965336at2"/>
<evidence type="ECO:0000313" key="3">
    <source>
        <dbReference type="EMBL" id="RPF55739.1"/>
    </source>
</evidence>
<evidence type="ECO:0008006" key="5">
    <source>
        <dbReference type="Google" id="ProtNLM"/>
    </source>
</evidence>
<dbReference type="Proteomes" id="UP000276443">
    <property type="component" value="Unassembled WGS sequence"/>
</dbReference>